<evidence type="ECO:0008006" key="4">
    <source>
        <dbReference type="Google" id="ProtNLM"/>
    </source>
</evidence>
<organism evidence="2 3">
    <name type="scientific">Methylobacter tundripaludum</name>
    <dbReference type="NCBI Taxonomy" id="173365"/>
    <lineage>
        <taxon>Bacteria</taxon>
        <taxon>Pseudomonadati</taxon>
        <taxon>Pseudomonadota</taxon>
        <taxon>Gammaproteobacteria</taxon>
        <taxon>Methylococcales</taxon>
        <taxon>Methylococcaceae</taxon>
        <taxon>Methylobacter</taxon>
    </lineage>
</organism>
<dbReference type="Proteomes" id="UP000240010">
    <property type="component" value="Unassembled WGS sequence"/>
</dbReference>
<evidence type="ECO:0000313" key="3">
    <source>
        <dbReference type="Proteomes" id="UP000240010"/>
    </source>
</evidence>
<dbReference type="AlphaFoldDB" id="A0A2S6H9S5"/>
<accession>A0A2S6H9S5</accession>
<feature type="signal peptide" evidence="1">
    <location>
        <begin position="1"/>
        <end position="20"/>
    </location>
</feature>
<gene>
    <name evidence="2" type="ORF">B0F87_11022</name>
</gene>
<dbReference type="EMBL" id="PTIZ01000010">
    <property type="protein sequence ID" value="PPK74227.1"/>
    <property type="molecule type" value="Genomic_DNA"/>
</dbReference>
<reference evidence="2 3" key="1">
    <citation type="submission" date="2018-02" db="EMBL/GenBank/DDBJ databases">
        <title>Subsurface microbial communities from deep shales in Ohio and West Virginia, USA.</title>
        <authorList>
            <person name="Wrighton K."/>
        </authorList>
    </citation>
    <scope>NUCLEOTIDE SEQUENCE [LARGE SCALE GENOMIC DNA]</scope>
    <source>
        <strain evidence="2 3">OWC-DMM</strain>
    </source>
</reference>
<sequence>MKNYPLIVVGLLLFSASASAIEQAAPKQVEEVHHRVQRVVPYALDQTLQTFTKTVHGGVQHVVVKSADNTKQIKLIQEHLLKVADAFRKGDFSTTERVHGPDMPGLAQLKKAETDDIKFEYKALPNGAQIHYSTEYPQYVQALHMWFDAQLKDHGSDVIPEHSQHHSTIAE</sequence>
<evidence type="ECO:0000313" key="2">
    <source>
        <dbReference type="EMBL" id="PPK74227.1"/>
    </source>
</evidence>
<evidence type="ECO:0000256" key="1">
    <source>
        <dbReference type="SAM" id="SignalP"/>
    </source>
</evidence>
<protein>
    <recommendedName>
        <fullName evidence="4">Aspartate carbamoyltransferase</fullName>
    </recommendedName>
</protein>
<feature type="chain" id="PRO_5015522125" description="Aspartate carbamoyltransferase" evidence="1">
    <location>
        <begin position="21"/>
        <end position="171"/>
    </location>
</feature>
<keyword evidence="1" id="KW-0732">Signal</keyword>
<dbReference type="RefSeq" id="WP_104429867.1">
    <property type="nucleotide sequence ID" value="NZ_PTIZ01000010.1"/>
</dbReference>
<name>A0A2S6H9S5_9GAMM</name>
<comment type="caution">
    <text evidence="2">The sequence shown here is derived from an EMBL/GenBank/DDBJ whole genome shotgun (WGS) entry which is preliminary data.</text>
</comment>
<proteinExistence type="predicted"/>